<keyword evidence="5" id="KW-0812">Transmembrane</keyword>
<evidence type="ECO:0000256" key="5">
    <source>
        <dbReference type="ARBA" id="ARBA00022692"/>
    </source>
</evidence>
<evidence type="ECO:0000256" key="7">
    <source>
        <dbReference type="ARBA" id="ARBA00022982"/>
    </source>
</evidence>
<evidence type="ECO:0000313" key="15">
    <source>
        <dbReference type="Proteomes" id="UP000023430"/>
    </source>
</evidence>
<protein>
    <submittedName>
        <fullName evidence="14">Cytochrome C</fullName>
    </submittedName>
</protein>
<dbReference type="PRINTS" id="PR00604">
    <property type="entry name" value="CYTCHRMECIAB"/>
</dbReference>
<keyword evidence="2" id="KW-0813">Transport</keyword>
<dbReference type="GO" id="GO:0020037">
    <property type="term" value="F:heme binding"/>
    <property type="evidence" value="ECO:0007669"/>
    <property type="project" value="InterPro"/>
</dbReference>
<evidence type="ECO:0000256" key="4">
    <source>
        <dbReference type="ARBA" id="ARBA00022617"/>
    </source>
</evidence>
<dbReference type="InterPro" id="IPR036909">
    <property type="entry name" value="Cyt_c-like_dom_sf"/>
</dbReference>
<dbReference type="Proteomes" id="UP000023430">
    <property type="component" value="Unassembled WGS sequence"/>
</dbReference>
<keyword evidence="4 11" id="KW-0349">Heme</keyword>
<evidence type="ECO:0000259" key="13">
    <source>
        <dbReference type="PROSITE" id="PS51007"/>
    </source>
</evidence>
<dbReference type="Pfam" id="PF00034">
    <property type="entry name" value="Cytochrom_C"/>
    <property type="match status" value="1"/>
</dbReference>
<dbReference type="InterPro" id="IPR009056">
    <property type="entry name" value="Cyt_c-like_dom"/>
</dbReference>
<gene>
    <name evidence="14" type="ORF">RISW2_10775</name>
</gene>
<dbReference type="PATRIC" id="fig|1449351.3.peg.3212"/>
<evidence type="ECO:0000256" key="6">
    <source>
        <dbReference type="ARBA" id="ARBA00022723"/>
    </source>
</evidence>
<dbReference type="GO" id="GO:0046872">
    <property type="term" value="F:metal ion binding"/>
    <property type="evidence" value="ECO:0007669"/>
    <property type="project" value="UniProtKB-KW"/>
</dbReference>
<comment type="caution">
    <text evidence="14">The sequence shown here is derived from an EMBL/GenBank/DDBJ whole genome shotgun (WGS) entry which is preliminary data.</text>
</comment>
<dbReference type="PANTHER" id="PTHR11961">
    <property type="entry name" value="CYTOCHROME C"/>
    <property type="match status" value="1"/>
</dbReference>
<feature type="domain" description="Cytochrome c" evidence="13">
    <location>
        <begin position="24"/>
        <end position="127"/>
    </location>
</feature>
<dbReference type="OrthoDB" id="9805828at2"/>
<keyword evidence="9 11" id="KW-0408">Iron</keyword>
<dbReference type="RefSeq" id="WP_043773055.1">
    <property type="nucleotide sequence ID" value="NZ_JAME01000025.1"/>
</dbReference>
<evidence type="ECO:0000256" key="12">
    <source>
        <dbReference type="SAM" id="SignalP"/>
    </source>
</evidence>
<dbReference type="GO" id="GO:0005886">
    <property type="term" value="C:plasma membrane"/>
    <property type="evidence" value="ECO:0007669"/>
    <property type="project" value="UniProtKB-SubCell"/>
</dbReference>
<dbReference type="Gene3D" id="1.10.760.10">
    <property type="entry name" value="Cytochrome c-like domain"/>
    <property type="match status" value="1"/>
</dbReference>
<dbReference type="InterPro" id="IPR002327">
    <property type="entry name" value="Cyt_c_1A/1B"/>
</dbReference>
<dbReference type="eggNOG" id="COG3474">
    <property type="taxonomic scope" value="Bacteria"/>
</dbReference>
<dbReference type="STRING" id="1449351.RISW2_10775"/>
<keyword evidence="7" id="KW-0249">Electron transport</keyword>
<dbReference type="FunFam" id="1.10.760.10:FF:000026">
    <property type="entry name" value="Cytochrome C, membrane-bound"/>
    <property type="match status" value="1"/>
</dbReference>
<evidence type="ECO:0000256" key="11">
    <source>
        <dbReference type="PROSITE-ProRule" id="PRU00433"/>
    </source>
</evidence>
<organism evidence="14 15">
    <name type="scientific">Roseivivax isoporae LMG 25204</name>
    <dbReference type="NCBI Taxonomy" id="1449351"/>
    <lineage>
        <taxon>Bacteria</taxon>
        <taxon>Pseudomonadati</taxon>
        <taxon>Pseudomonadota</taxon>
        <taxon>Alphaproteobacteria</taxon>
        <taxon>Rhodobacterales</taxon>
        <taxon>Roseobacteraceae</taxon>
        <taxon>Roseivivax</taxon>
    </lineage>
</organism>
<evidence type="ECO:0000256" key="8">
    <source>
        <dbReference type="ARBA" id="ARBA00022989"/>
    </source>
</evidence>
<dbReference type="SUPFAM" id="SSF46626">
    <property type="entry name" value="Cytochrome c"/>
    <property type="match status" value="1"/>
</dbReference>
<name>X7F565_9RHOB</name>
<keyword evidence="3" id="KW-1003">Cell membrane</keyword>
<reference evidence="14 15" key="1">
    <citation type="submission" date="2014-01" db="EMBL/GenBank/DDBJ databases">
        <title>Roseivivax isoporae LMG 25204 Genome Sequencing.</title>
        <authorList>
            <person name="Lai Q."/>
            <person name="Li G."/>
            <person name="Shao Z."/>
        </authorList>
    </citation>
    <scope>NUCLEOTIDE SEQUENCE [LARGE SCALE GENOMIC DNA]</scope>
    <source>
        <strain evidence="14 15">LMG 25204</strain>
    </source>
</reference>
<evidence type="ECO:0000256" key="10">
    <source>
        <dbReference type="ARBA" id="ARBA00023136"/>
    </source>
</evidence>
<accession>X7F565</accession>
<evidence type="ECO:0000256" key="1">
    <source>
        <dbReference type="ARBA" id="ARBA00004162"/>
    </source>
</evidence>
<keyword evidence="15" id="KW-1185">Reference proteome</keyword>
<evidence type="ECO:0000313" key="14">
    <source>
        <dbReference type="EMBL" id="ETX27945.1"/>
    </source>
</evidence>
<evidence type="ECO:0000256" key="3">
    <source>
        <dbReference type="ARBA" id="ARBA00022475"/>
    </source>
</evidence>
<proteinExistence type="predicted"/>
<dbReference type="AlphaFoldDB" id="X7F565"/>
<keyword evidence="12" id="KW-0732">Signal</keyword>
<comment type="subcellular location">
    <subcellularLocation>
        <location evidence="1">Cell membrane</location>
        <topology evidence="1">Single-pass membrane protein</topology>
    </subcellularLocation>
</comment>
<keyword evidence="10" id="KW-0472">Membrane</keyword>
<dbReference type="EMBL" id="JAME01000025">
    <property type="protein sequence ID" value="ETX27945.1"/>
    <property type="molecule type" value="Genomic_DNA"/>
</dbReference>
<dbReference type="GO" id="GO:0009055">
    <property type="term" value="F:electron transfer activity"/>
    <property type="evidence" value="ECO:0007669"/>
    <property type="project" value="InterPro"/>
</dbReference>
<keyword evidence="8" id="KW-1133">Transmembrane helix</keyword>
<feature type="chain" id="PRO_5004977476" evidence="12">
    <location>
        <begin position="22"/>
        <end position="132"/>
    </location>
</feature>
<sequence>MSYKLLAATVALALPAGAALAQDGDAEAGENVFRKCQACHQVGEDAQNRVGPVLNGVVGRTAGTLEGYNYSDAMVAKGEEGLVWDVESLSAYLENPRDYVNGTKMSFAGLRKEEERADVIAYLSQFSESGGS</sequence>
<evidence type="ECO:0000256" key="2">
    <source>
        <dbReference type="ARBA" id="ARBA00022448"/>
    </source>
</evidence>
<dbReference type="PROSITE" id="PS51007">
    <property type="entry name" value="CYTC"/>
    <property type="match status" value="1"/>
</dbReference>
<feature type="signal peptide" evidence="12">
    <location>
        <begin position="1"/>
        <end position="21"/>
    </location>
</feature>
<keyword evidence="6 11" id="KW-0479">Metal-binding</keyword>
<evidence type="ECO:0000256" key="9">
    <source>
        <dbReference type="ARBA" id="ARBA00023004"/>
    </source>
</evidence>